<keyword evidence="1" id="KW-0732">Signal</keyword>
<evidence type="ECO:0000313" key="3">
    <source>
        <dbReference type="Proteomes" id="UP000480178"/>
    </source>
</evidence>
<sequence>MRVKQNLLRFALILIISNFLSSVSNGQPSYVVGFQFRLFDNNGHIVEYENFCKNFKMLGELNRDDQTSCTNSNIPKEHTYNDKTKFYDGSGVVVYNDLLRKFIHRNDTMTLILKTDLGISKPYRIDSLVMKSGIYLITDHNLKSIDFKKAEVDYYNYLLEYVLSIKNQISNYENSGAYIELNRLRKRYGFSLQDYTEKRIGDIFK</sequence>
<dbReference type="Proteomes" id="UP000480178">
    <property type="component" value="Chromosome"/>
</dbReference>
<gene>
    <name evidence="2" type="ORF">GXP67_01545</name>
</gene>
<reference evidence="2 3" key="1">
    <citation type="submission" date="2020-01" db="EMBL/GenBank/DDBJ databases">
        <authorList>
            <person name="Kim M.K."/>
        </authorList>
    </citation>
    <scope>NUCLEOTIDE SEQUENCE [LARGE SCALE GENOMIC DNA]</scope>
    <source>
        <strain evidence="2 3">172606-1</strain>
    </source>
</reference>
<dbReference type="RefSeq" id="WP_162441537.1">
    <property type="nucleotide sequence ID" value="NZ_CP048222.1"/>
</dbReference>
<dbReference type="EMBL" id="CP048222">
    <property type="protein sequence ID" value="QHT65450.1"/>
    <property type="molecule type" value="Genomic_DNA"/>
</dbReference>
<dbReference type="KEGG" id="rhoz:GXP67_01545"/>
<keyword evidence="3" id="KW-1185">Reference proteome</keyword>
<evidence type="ECO:0000256" key="1">
    <source>
        <dbReference type="SAM" id="SignalP"/>
    </source>
</evidence>
<feature type="signal peptide" evidence="1">
    <location>
        <begin position="1"/>
        <end position="26"/>
    </location>
</feature>
<organism evidence="2 3">
    <name type="scientific">Rhodocytophaga rosea</name>
    <dbReference type="NCBI Taxonomy" id="2704465"/>
    <lineage>
        <taxon>Bacteria</taxon>
        <taxon>Pseudomonadati</taxon>
        <taxon>Bacteroidota</taxon>
        <taxon>Cytophagia</taxon>
        <taxon>Cytophagales</taxon>
        <taxon>Rhodocytophagaceae</taxon>
        <taxon>Rhodocytophaga</taxon>
    </lineage>
</organism>
<dbReference type="AlphaFoldDB" id="A0A6C0GCP2"/>
<feature type="chain" id="PRO_5025508166" evidence="1">
    <location>
        <begin position="27"/>
        <end position="205"/>
    </location>
</feature>
<evidence type="ECO:0000313" key="2">
    <source>
        <dbReference type="EMBL" id="QHT65450.1"/>
    </source>
</evidence>
<accession>A0A6C0GCP2</accession>
<protein>
    <submittedName>
        <fullName evidence="2">Uncharacterized protein</fullName>
    </submittedName>
</protein>
<proteinExistence type="predicted"/>
<name>A0A6C0GCP2_9BACT</name>